<keyword evidence="3" id="KW-1185">Reference proteome</keyword>
<dbReference type="EMBL" id="JAANQT010009266">
    <property type="protein sequence ID" value="KAG1277835.1"/>
    <property type="molecule type" value="Genomic_DNA"/>
</dbReference>
<protein>
    <submittedName>
        <fullName evidence="2">Uncharacterized protein</fullName>
    </submittedName>
</protein>
<gene>
    <name evidence="2" type="ORF">G6F64_014700</name>
</gene>
<comment type="caution">
    <text evidence="2">The sequence shown here is derived from an EMBL/GenBank/DDBJ whole genome shotgun (WGS) entry which is preliminary data.</text>
</comment>
<dbReference type="AlphaFoldDB" id="A0A9P6WT30"/>
<organism evidence="2 3">
    <name type="scientific">Rhizopus oryzae</name>
    <name type="common">Mucormycosis agent</name>
    <name type="synonym">Rhizopus arrhizus var. delemar</name>
    <dbReference type="NCBI Taxonomy" id="64495"/>
    <lineage>
        <taxon>Eukaryota</taxon>
        <taxon>Fungi</taxon>
        <taxon>Fungi incertae sedis</taxon>
        <taxon>Mucoromycota</taxon>
        <taxon>Mucoromycotina</taxon>
        <taxon>Mucoromycetes</taxon>
        <taxon>Mucorales</taxon>
        <taxon>Mucorineae</taxon>
        <taxon>Rhizopodaceae</taxon>
        <taxon>Rhizopus</taxon>
    </lineage>
</organism>
<dbReference type="Proteomes" id="UP000716291">
    <property type="component" value="Unassembled WGS sequence"/>
</dbReference>
<feature type="compositionally biased region" description="Low complexity" evidence="1">
    <location>
        <begin position="85"/>
        <end position="95"/>
    </location>
</feature>
<accession>A0A9P6WT30</accession>
<evidence type="ECO:0000256" key="1">
    <source>
        <dbReference type="SAM" id="MobiDB-lite"/>
    </source>
</evidence>
<reference evidence="2" key="1">
    <citation type="journal article" date="2020" name="Microb. Genom.">
        <title>Genetic diversity of clinical and environmental Mucorales isolates obtained from an investigation of mucormycosis cases among solid organ transplant recipients.</title>
        <authorList>
            <person name="Nguyen M.H."/>
            <person name="Kaul D."/>
            <person name="Muto C."/>
            <person name="Cheng S.J."/>
            <person name="Richter R.A."/>
            <person name="Bruno V.M."/>
            <person name="Liu G."/>
            <person name="Beyhan S."/>
            <person name="Sundermann A.J."/>
            <person name="Mounaud S."/>
            <person name="Pasculle A.W."/>
            <person name="Nierman W.C."/>
            <person name="Driscoll E."/>
            <person name="Cumbie R."/>
            <person name="Clancy C.J."/>
            <person name="Dupont C.L."/>
        </authorList>
    </citation>
    <scope>NUCLEOTIDE SEQUENCE</scope>
    <source>
        <strain evidence="2">GL11</strain>
    </source>
</reference>
<feature type="region of interest" description="Disordered" evidence="1">
    <location>
        <begin position="84"/>
        <end position="108"/>
    </location>
</feature>
<evidence type="ECO:0000313" key="3">
    <source>
        <dbReference type="Proteomes" id="UP000716291"/>
    </source>
</evidence>
<name>A0A9P6WT30_RHIOR</name>
<evidence type="ECO:0000313" key="2">
    <source>
        <dbReference type="EMBL" id="KAG1277835.1"/>
    </source>
</evidence>
<feature type="region of interest" description="Disordered" evidence="1">
    <location>
        <begin position="1"/>
        <end position="70"/>
    </location>
</feature>
<proteinExistence type="predicted"/>
<sequence>MPADSARSRPVHGCPAGAAPPPGHRVWRAPGWPGPAAGSHPCSGHRRTAPAWSRRTTTGSPGLRTRPCSRTGCHATAVRYRHGSAHAAATGARGSSSRRSRGGPLARTGTAARLRCWYRTSACPGS</sequence>